<dbReference type="SMART" id="SM00579">
    <property type="entry name" value="FBD"/>
    <property type="match status" value="1"/>
</dbReference>
<dbReference type="Pfam" id="PF00646">
    <property type="entry name" value="F-box"/>
    <property type="match status" value="1"/>
</dbReference>
<keyword evidence="3" id="KW-1185">Reference proteome</keyword>
<feature type="domain" description="F-box" evidence="1">
    <location>
        <begin position="3"/>
        <end position="56"/>
    </location>
</feature>
<evidence type="ECO:0000259" key="1">
    <source>
        <dbReference type="PROSITE" id="PS50181"/>
    </source>
</evidence>
<dbReference type="PANTHER" id="PTHR31900">
    <property type="entry name" value="F-BOX/RNI SUPERFAMILY PROTEIN-RELATED"/>
    <property type="match status" value="1"/>
</dbReference>
<dbReference type="InterPro" id="IPR001810">
    <property type="entry name" value="F-box_dom"/>
</dbReference>
<dbReference type="Pfam" id="PF08387">
    <property type="entry name" value="FBD"/>
    <property type="match status" value="1"/>
</dbReference>
<dbReference type="Pfam" id="PF07723">
    <property type="entry name" value="LRR_2"/>
    <property type="match status" value="1"/>
</dbReference>
<dbReference type="InterPro" id="IPR050232">
    <property type="entry name" value="FBL13/AtMIF1-like"/>
</dbReference>
<dbReference type="AlphaFoldDB" id="A0A8T2A837"/>
<protein>
    <submittedName>
        <fullName evidence="2">FBD domain</fullName>
    </submittedName>
</protein>
<dbReference type="InterPro" id="IPR013101">
    <property type="entry name" value="LRR_PRU1-like"/>
</dbReference>
<dbReference type="PANTHER" id="PTHR31900:SF34">
    <property type="entry name" value="EMB|CAB62440.1-RELATED"/>
    <property type="match status" value="1"/>
</dbReference>
<accession>A0A8T2A837</accession>
<dbReference type="CDD" id="cd22160">
    <property type="entry name" value="F-box_AtFBL13-like"/>
    <property type="match status" value="1"/>
</dbReference>
<reference evidence="2 3" key="1">
    <citation type="submission" date="2020-12" db="EMBL/GenBank/DDBJ databases">
        <title>Concerted genomic and epigenomic changes stabilize Arabidopsis allopolyploids.</title>
        <authorList>
            <person name="Chen Z."/>
        </authorList>
    </citation>
    <scope>NUCLEOTIDE SEQUENCE [LARGE SCALE GENOMIC DNA]</scope>
    <source>
        <strain evidence="2">Allo738</strain>
        <tissue evidence="2">Leaf</tissue>
    </source>
</reference>
<evidence type="ECO:0000313" key="3">
    <source>
        <dbReference type="Proteomes" id="UP000694240"/>
    </source>
</evidence>
<dbReference type="PROSITE" id="PS50181">
    <property type="entry name" value="FBOX"/>
    <property type="match status" value="1"/>
</dbReference>
<gene>
    <name evidence="2" type="ORF">ISN45_Aa04g016220</name>
</gene>
<dbReference type="EMBL" id="JAEFBK010000009">
    <property type="protein sequence ID" value="KAG7568840.1"/>
    <property type="molecule type" value="Genomic_DNA"/>
</dbReference>
<dbReference type="Proteomes" id="UP000694240">
    <property type="component" value="Chromosome 9"/>
</dbReference>
<evidence type="ECO:0000313" key="2">
    <source>
        <dbReference type="EMBL" id="KAG7568840.1"/>
    </source>
</evidence>
<proteinExistence type="predicted"/>
<sequence>MVGTTISELPDDLLIKILSYLSTEDAVVTMLLSKRWQSIWKMVPQLTYMDSDYKHRKKRSVWWFMDQSLQLHKAPVIESLIIELGARCPVHNDVGNLPESFYICDKLVSLYVSDKILVDVPSPVCLPSLKSLSLESVVYKDEDSLVRLLSGCRILKHLYVKRHDQDNVTMFSVNVPSLETLCYTYMKLGVGNVGSLVIGSATLRKLFIQDHSGNSCSIENEPRLDYALVGLNCYLDDKFMASLSSVMYLKLYLSSKTDPYCTSIKFSQLITCTIRPIRLQWLEPFMHFLQNSPKLKVLRIDTSNIRHEGFPRLFNRQSSFPECLSAHLEIFEWKQYGGHYEEKEVVKYILANSKCLKRARISIESTTFGEDERRMRKELESMYRVSPSSQLLFSTQFKTVITFQYVINL</sequence>
<organism evidence="2 3">
    <name type="scientific">Arabidopsis thaliana x Arabidopsis arenosa</name>
    <dbReference type="NCBI Taxonomy" id="1240361"/>
    <lineage>
        <taxon>Eukaryota</taxon>
        <taxon>Viridiplantae</taxon>
        <taxon>Streptophyta</taxon>
        <taxon>Embryophyta</taxon>
        <taxon>Tracheophyta</taxon>
        <taxon>Spermatophyta</taxon>
        <taxon>Magnoliopsida</taxon>
        <taxon>eudicotyledons</taxon>
        <taxon>Gunneridae</taxon>
        <taxon>Pentapetalae</taxon>
        <taxon>rosids</taxon>
        <taxon>malvids</taxon>
        <taxon>Brassicales</taxon>
        <taxon>Brassicaceae</taxon>
        <taxon>Camelineae</taxon>
        <taxon>Arabidopsis</taxon>
    </lineage>
</organism>
<name>A0A8T2A837_9BRAS</name>
<comment type="caution">
    <text evidence="2">The sequence shown here is derived from an EMBL/GenBank/DDBJ whole genome shotgun (WGS) entry which is preliminary data.</text>
</comment>
<dbReference type="InterPro" id="IPR053781">
    <property type="entry name" value="F-box_AtFBL13-like"/>
</dbReference>
<dbReference type="InterPro" id="IPR006566">
    <property type="entry name" value="FBD"/>
</dbReference>
<dbReference type="SMART" id="SM00256">
    <property type="entry name" value="FBOX"/>
    <property type="match status" value="1"/>
</dbReference>